<sequence length="80" mass="9510">MSQCCSLLVILSLHMFCKHPHSTRIWSSVPYISYKQPFPSPWRLKKLELVHALYLVPWPVYHKAHWLLQLLLLPSVFWVA</sequence>
<evidence type="ECO:0000313" key="2">
    <source>
        <dbReference type="Proteomes" id="UP001207468"/>
    </source>
</evidence>
<keyword evidence="2" id="KW-1185">Reference proteome</keyword>
<accession>A0ACC0TWU5</accession>
<proteinExistence type="predicted"/>
<reference evidence="1" key="1">
    <citation type="submission" date="2021-03" db="EMBL/GenBank/DDBJ databases">
        <title>Evolutionary priming and transition to the ectomycorrhizal habit in an iconic lineage of mushroom-forming fungi: is preadaptation a requirement?</title>
        <authorList>
            <consortium name="DOE Joint Genome Institute"/>
            <person name="Looney B.P."/>
            <person name="Miyauchi S."/>
            <person name="Morin E."/>
            <person name="Drula E."/>
            <person name="Courty P.E."/>
            <person name="Chicoki N."/>
            <person name="Fauchery L."/>
            <person name="Kohler A."/>
            <person name="Kuo A."/>
            <person name="LaButti K."/>
            <person name="Pangilinan J."/>
            <person name="Lipzen A."/>
            <person name="Riley R."/>
            <person name="Andreopoulos W."/>
            <person name="He G."/>
            <person name="Johnson J."/>
            <person name="Barry K.W."/>
            <person name="Grigoriev I.V."/>
            <person name="Nagy L."/>
            <person name="Hibbett D."/>
            <person name="Henrissat B."/>
            <person name="Matheny P.B."/>
            <person name="Labbe J."/>
            <person name="Martin A.F."/>
        </authorList>
    </citation>
    <scope>NUCLEOTIDE SEQUENCE</scope>
    <source>
        <strain evidence="1">BPL698</strain>
    </source>
</reference>
<evidence type="ECO:0000313" key="1">
    <source>
        <dbReference type="EMBL" id="KAI9450253.1"/>
    </source>
</evidence>
<dbReference type="EMBL" id="JAGFNK010000444">
    <property type="protein sequence ID" value="KAI9450253.1"/>
    <property type="molecule type" value="Genomic_DNA"/>
</dbReference>
<dbReference type="Proteomes" id="UP001207468">
    <property type="component" value="Unassembled WGS sequence"/>
</dbReference>
<name>A0ACC0TWU5_9AGAM</name>
<gene>
    <name evidence="1" type="ORF">F5148DRAFT_1243848</name>
</gene>
<comment type="caution">
    <text evidence="1">The sequence shown here is derived from an EMBL/GenBank/DDBJ whole genome shotgun (WGS) entry which is preliminary data.</text>
</comment>
<organism evidence="1 2">
    <name type="scientific">Russula earlei</name>
    <dbReference type="NCBI Taxonomy" id="71964"/>
    <lineage>
        <taxon>Eukaryota</taxon>
        <taxon>Fungi</taxon>
        <taxon>Dikarya</taxon>
        <taxon>Basidiomycota</taxon>
        <taxon>Agaricomycotina</taxon>
        <taxon>Agaricomycetes</taxon>
        <taxon>Russulales</taxon>
        <taxon>Russulaceae</taxon>
        <taxon>Russula</taxon>
    </lineage>
</organism>
<protein>
    <submittedName>
        <fullName evidence="1">Uncharacterized protein</fullName>
    </submittedName>
</protein>